<evidence type="ECO:0000256" key="8">
    <source>
        <dbReference type="ARBA" id="ARBA00022573"/>
    </source>
</evidence>
<dbReference type="GO" id="GO:0005886">
    <property type="term" value="C:plasma membrane"/>
    <property type="evidence" value="ECO:0007669"/>
    <property type="project" value="UniProtKB-SubCell"/>
</dbReference>
<dbReference type="AlphaFoldDB" id="A0A3N4PMZ8"/>
<dbReference type="EMBL" id="RPDH01000002">
    <property type="protein sequence ID" value="RPE09185.1"/>
    <property type="molecule type" value="Genomic_DNA"/>
</dbReference>
<proteinExistence type="inferred from homology"/>
<comment type="catalytic activity">
    <reaction evidence="17 19">
        <text>alpha-ribazole + adenosylcob(III)inamide-GDP = adenosylcob(III)alamin + GMP + H(+)</text>
        <dbReference type="Rhea" id="RHEA:16049"/>
        <dbReference type="ChEBI" id="CHEBI:10329"/>
        <dbReference type="ChEBI" id="CHEBI:15378"/>
        <dbReference type="ChEBI" id="CHEBI:18408"/>
        <dbReference type="ChEBI" id="CHEBI:58115"/>
        <dbReference type="ChEBI" id="CHEBI:60487"/>
        <dbReference type="EC" id="2.7.8.26"/>
    </reaction>
</comment>
<evidence type="ECO:0000256" key="3">
    <source>
        <dbReference type="ARBA" id="ARBA00004663"/>
    </source>
</evidence>
<comment type="cofactor">
    <cofactor evidence="1 19">
        <name>Mg(2+)</name>
        <dbReference type="ChEBI" id="CHEBI:18420"/>
    </cofactor>
</comment>
<feature type="transmembrane region" description="Helical" evidence="19">
    <location>
        <begin position="195"/>
        <end position="228"/>
    </location>
</feature>
<dbReference type="GO" id="GO:0051073">
    <property type="term" value="F:adenosylcobinamide-GDP ribazoletransferase activity"/>
    <property type="evidence" value="ECO:0007669"/>
    <property type="project" value="UniProtKB-UniRule"/>
</dbReference>
<dbReference type="OrthoDB" id="9794626at2"/>
<feature type="transmembrane region" description="Helical" evidence="19">
    <location>
        <begin position="63"/>
        <end position="80"/>
    </location>
</feature>
<keyword evidence="21" id="KW-1185">Reference proteome</keyword>
<gene>
    <name evidence="19" type="primary">cobS</name>
    <name evidence="20" type="ORF">EGT74_19455</name>
</gene>
<comment type="catalytic activity">
    <reaction evidence="18 19">
        <text>alpha-ribazole 5'-phosphate + adenosylcob(III)inamide-GDP = adenosylcob(III)alamin 5'-phosphate + GMP + H(+)</text>
        <dbReference type="Rhea" id="RHEA:23560"/>
        <dbReference type="ChEBI" id="CHEBI:15378"/>
        <dbReference type="ChEBI" id="CHEBI:57918"/>
        <dbReference type="ChEBI" id="CHEBI:58115"/>
        <dbReference type="ChEBI" id="CHEBI:60487"/>
        <dbReference type="ChEBI" id="CHEBI:60493"/>
        <dbReference type="EC" id="2.7.8.26"/>
    </reaction>
</comment>
<keyword evidence="10 19" id="KW-0812">Transmembrane</keyword>
<dbReference type="InterPro" id="IPR003805">
    <property type="entry name" value="CobS"/>
</dbReference>
<dbReference type="Pfam" id="PF02654">
    <property type="entry name" value="CobS"/>
    <property type="match status" value="1"/>
</dbReference>
<comment type="similarity">
    <text evidence="4 19">Belongs to the CobS family.</text>
</comment>
<protein>
    <recommendedName>
        <fullName evidence="6 19">Adenosylcobinamide-GDP ribazoletransferase</fullName>
        <ecNumber evidence="5 19">2.7.8.26</ecNumber>
    </recommendedName>
    <alternativeName>
        <fullName evidence="16 19">Cobalamin synthase</fullName>
    </alternativeName>
    <alternativeName>
        <fullName evidence="15 19">Cobalamin-5'-phosphate synthase</fullName>
    </alternativeName>
</protein>
<evidence type="ECO:0000256" key="2">
    <source>
        <dbReference type="ARBA" id="ARBA00004651"/>
    </source>
</evidence>
<dbReference type="UniPathway" id="UPA00148">
    <property type="reaction ID" value="UER00238"/>
</dbReference>
<dbReference type="HAMAP" id="MF_00719">
    <property type="entry name" value="CobS"/>
    <property type="match status" value="1"/>
</dbReference>
<keyword evidence="7 19" id="KW-1003">Cell membrane</keyword>
<dbReference type="NCBIfam" id="NF001277">
    <property type="entry name" value="PRK00235.1-3"/>
    <property type="match status" value="1"/>
</dbReference>
<evidence type="ECO:0000256" key="4">
    <source>
        <dbReference type="ARBA" id="ARBA00010561"/>
    </source>
</evidence>
<evidence type="ECO:0000256" key="17">
    <source>
        <dbReference type="ARBA" id="ARBA00048623"/>
    </source>
</evidence>
<keyword evidence="13 19" id="KW-0472">Membrane</keyword>
<evidence type="ECO:0000256" key="12">
    <source>
        <dbReference type="ARBA" id="ARBA00022989"/>
    </source>
</evidence>
<comment type="function">
    <text evidence="14 19">Joins adenosylcobinamide-GDP and alpha-ribazole to generate adenosylcobalamin (Ado-cobalamin). Also synthesizes adenosylcobalamin 5'-phosphate from adenosylcobinamide-GDP and alpha-ribazole 5'-phosphate.</text>
</comment>
<keyword evidence="8 19" id="KW-0169">Cobalamin biosynthesis</keyword>
<feature type="transmembrane region" description="Helical" evidence="19">
    <location>
        <begin position="35"/>
        <end position="56"/>
    </location>
</feature>
<keyword evidence="11 19" id="KW-0460">Magnesium</keyword>
<reference evidence="20 21" key="1">
    <citation type="submission" date="2018-11" db="EMBL/GenBank/DDBJ databases">
        <title>Chitinophaga lutea sp.nov., isolate from arsenic contaminated soil.</title>
        <authorList>
            <person name="Zong Y."/>
        </authorList>
    </citation>
    <scope>NUCLEOTIDE SEQUENCE [LARGE SCALE GENOMIC DNA]</scope>
    <source>
        <strain evidence="20 21">ZY74</strain>
    </source>
</reference>
<evidence type="ECO:0000256" key="6">
    <source>
        <dbReference type="ARBA" id="ARBA00015850"/>
    </source>
</evidence>
<evidence type="ECO:0000313" key="21">
    <source>
        <dbReference type="Proteomes" id="UP000278351"/>
    </source>
</evidence>
<feature type="transmembrane region" description="Helical" evidence="19">
    <location>
        <begin position="110"/>
        <end position="129"/>
    </location>
</feature>
<evidence type="ECO:0000256" key="11">
    <source>
        <dbReference type="ARBA" id="ARBA00022842"/>
    </source>
</evidence>
<evidence type="ECO:0000256" key="15">
    <source>
        <dbReference type="ARBA" id="ARBA00032605"/>
    </source>
</evidence>
<dbReference type="Proteomes" id="UP000278351">
    <property type="component" value="Unassembled WGS sequence"/>
</dbReference>
<evidence type="ECO:0000256" key="18">
    <source>
        <dbReference type="ARBA" id="ARBA00049504"/>
    </source>
</evidence>
<evidence type="ECO:0000256" key="13">
    <source>
        <dbReference type="ARBA" id="ARBA00023136"/>
    </source>
</evidence>
<evidence type="ECO:0000256" key="16">
    <source>
        <dbReference type="ARBA" id="ARBA00032853"/>
    </source>
</evidence>
<dbReference type="PANTHER" id="PTHR34148">
    <property type="entry name" value="ADENOSYLCOBINAMIDE-GDP RIBAZOLETRANSFERASE"/>
    <property type="match status" value="1"/>
</dbReference>
<evidence type="ECO:0000256" key="19">
    <source>
        <dbReference type="HAMAP-Rule" id="MF_00719"/>
    </source>
</evidence>
<evidence type="ECO:0000256" key="7">
    <source>
        <dbReference type="ARBA" id="ARBA00022475"/>
    </source>
</evidence>
<accession>A0A3N4PMZ8</accession>
<sequence>MKKELRIFFTALMFLTRLPVPKFTDHSQEYLEKSARYFPLVGWIVAAISGITFLVFNHHVGENIAILASIVAGVFTTGAFHEDGFADVCDAFGGGWTKEKILAIMKDSRLGTYGVTGLTGILAAKFLLLKELAAFTPGMHTSFLDIVSRYQPFLLVLVAAHALSRLMGVWTIYLFDYVTDPDGSKSKPVTSLKPSWATLLLASLFALFPFIFLPWQFALAIVPVVLIAYRLARYFKKWIGGYTGDCLGAIQQVSELTFYLAAIIVWRYIG</sequence>
<keyword evidence="12 19" id="KW-1133">Transmembrane helix</keyword>
<feature type="transmembrane region" description="Helical" evidence="19">
    <location>
        <begin position="150"/>
        <end position="175"/>
    </location>
</feature>
<evidence type="ECO:0000256" key="9">
    <source>
        <dbReference type="ARBA" id="ARBA00022679"/>
    </source>
</evidence>
<dbReference type="GO" id="GO:0008818">
    <property type="term" value="F:cobalamin 5'-phosphate synthase activity"/>
    <property type="evidence" value="ECO:0007669"/>
    <property type="project" value="UniProtKB-UniRule"/>
</dbReference>
<dbReference type="GO" id="GO:0009236">
    <property type="term" value="P:cobalamin biosynthetic process"/>
    <property type="evidence" value="ECO:0007669"/>
    <property type="project" value="UniProtKB-UniRule"/>
</dbReference>
<comment type="pathway">
    <text evidence="3 19">Cofactor biosynthesis; adenosylcobalamin biosynthesis; adenosylcobalamin from cob(II)yrinate a,c-diamide: step 7/7.</text>
</comment>
<evidence type="ECO:0000256" key="10">
    <source>
        <dbReference type="ARBA" id="ARBA00022692"/>
    </source>
</evidence>
<comment type="subcellular location">
    <subcellularLocation>
        <location evidence="2 19">Cell membrane</location>
        <topology evidence="2 19">Multi-pass membrane protein</topology>
    </subcellularLocation>
</comment>
<evidence type="ECO:0000256" key="5">
    <source>
        <dbReference type="ARBA" id="ARBA00013200"/>
    </source>
</evidence>
<dbReference type="EC" id="2.7.8.26" evidence="5 19"/>
<dbReference type="PANTHER" id="PTHR34148:SF1">
    <property type="entry name" value="ADENOSYLCOBINAMIDE-GDP RIBAZOLETRANSFERASE"/>
    <property type="match status" value="1"/>
</dbReference>
<name>A0A3N4PMZ8_9BACT</name>
<organism evidence="20 21">
    <name type="scientific">Chitinophaga lutea</name>
    <dbReference type="NCBI Taxonomy" id="2488634"/>
    <lineage>
        <taxon>Bacteria</taxon>
        <taxon>Pseudomonadati</taxon>
        <taxon>Bacteroidota</taxon>
        <taxon>Chitinophagia</taxon>
        <taxon>Chitinophagales</taxon>
        <taxon>Chitinophagaceae</taxon>
        <taxon>Chitinophaga</taxon>
    </lineage>
</organism>
<comment type="caution">
    <text evidence="20">The sequence shown here is derived from an EMBL/GenBank/DDBJ whole genome shotgun (WGS) entry which is preliminary data.</text>
</comment>
<dbReference type="RefSeq" id="WP_123848181.1">
    <property type="nucleotide sequence ID" value="NZ_RPDH01000002.1"/>
</dbReference>
<keyword evidence="9 19" id="KW-0808">Transferase</keyword>
<evidence type="ECO:0000256" key="14">
    <source>
        <dbReference type="ARBA" id="ARBA00025228"/>
    </source>
</evidence>
<evidence type="ECO:0000256" key="1">
    <source>
        <dbReference type="ARBA" id="ARBA00001946"/>
    </source>
</evidence>
<evidence type="ECO:0000313" key="20">
    <source>
        <dbReference type="EMBL" id="RPE09185.1"/>
    </source>
</evidence>